<dbReference type="CDD" id="cd01838">
    <property type="entry name" value="Isoamyl_acetate_hydrolase_like"/>
    <property type="match status" value="1"/>
</dbReference>
<dbReference type="InterPro" id="IPR045136">
    <property type="entry name" value="Iah1-like"/>
</dbReference>
<dbReference type="Pfam" id="PF13472">
    <property type="entry name" value="Lipase_GDSL_2"/>
    <property type="match status" value="1"/>
</dbReference>
<dbReference type="PANTHER" id="PTHR14209">
    <property type="entry name" value="ISOAMYL ACETATE-HYDROLYZING ESTERASE 1"/>
    <property type="match status" value="1"/>
</dbReference>
<dbReference type="SUPFAM" id="SSF52266">
    <property type="entry name" value="SGNH hydrolase"/>
    <property type="match status" value="1"/>
</dbReference>
<feature type="compositionally biased region" description="Polar residues" evidence="1">
    <location>
        <begin position="14"/>
        <end position="31"/>
    </location>
</feature>
<organism evidence="3 4">
    <name type="scientific">Seminavis robusta</name>
    <dbReference type="NCBI Taxonomy" id="568900"/>
    <lineage>
        <taxon>Eukaryota</taxon>
        <taxon>Sar</taxon>
        <taxon>Stramenopiles</taxon>
        <taxon>Ochrophyta</taxon>
        <taxon>Bacillariophyta</taxon>
        <taxon>Bacillariophyceae</taxon>
        <taxon>Bacillariophycidae</taxon>
        <taxon>Naviculales</taxon>
        <taxon>Naviculaceae</taxon>
        <taxon>Seminavis</taxon>
    </lineage>
</organism>
<feature type="region of interest" description="Disordered" evidence="1">
    <location>
        <begin position="313"/>
        <end position="352"/>
    </location>
</feature>
<dbReference type="Gene3D" id="3.40.50.1110">
    <property type="entry name" value="SGNH hydrolase"/>
    <property type="match status" value="1"/>
</dbReference>
<dbReference type="OrthoDB" id="671439at2759"/>
<feature type="compositionally biased region" description="Basic and acidic residues" evidence="1">
    <location>
        <begin position="336"/>
        <end position="352"/>
    </location>
</feature>
<dbReference type="InterPro" id="IPR036514">
    <property type="entry name" value="SGNH_hydro_sf"/>
</dbReference>
<feature type="domain" description="SGNH hydrolase-type esterase" evidence="2">
    <location>
        <begin position="80"/>
        <end position="264"/>
    </location>
</feature>
<evidence type="ECO:0000259" key="2">
    <source>
        <dbReference type="Pfam" id="PF13472"/>
    </source>
</evidence>
<reference evidence="3" key="1">
    <citation type="submission" date="2020-06" db="EMBL/GenBank/DDBJ databases">
        <authorList>
            <consortium name="Plant Systems Biology data submission"/>
        </authorList>
    </citation>
    <scope>NUCLEOTIDE SEQUENCE</scope>
    <source>
        <strain evidence="3">D6</strain>
    </source>
</reference>
<evidence type="ECO:0000256" key="1">
    <source>
        <dbReference type="SAM" id="MobiDB-lite"/>
    </source>
</evidence>
<dbReference type="AlphaFoldDB" id="A0A9N8EER7"/>
<dbReference type="PANTHER" id="PTHR14209:SF19">
    <property type="entry name" value="ISOAMYL ACETATE-HYDROLYZING ESTERASE 1 HOMOLOG"/>
    <property type="match status" value="1"/>
</dbReference>
<dbReference type="Proteomes" id="UP001153069">
    <property type="component" value="Unassembled WGS sequence"/>
</dbReference>
<protein>
    <submittedName>
        <fullName evidence="3">Isoamyl acetate-hydrolyzing esterase 1 homolog</fullName>
    </submittedName>
</protein>
<name>A0A9N8EER7_9STRA</name>
<dbReference type="InterPro" id="IPR013830">
    <property type="entry name" value="SGNH_hydro"/>
</dbReference>
<accession>A0A9N8EER7</accession>
<keyword evidence="4" id="KW-1185">Reference proteome</keyword>
<dbReference type="EMBL" id="CAICTM010000830">
    <property type="protein sequence ID" value="CAB9517100.1"/>
    <property type="molecule type" value="Genomic_DNA"/>
</dbReference>
<evidence type="ECO:0000313" key="3">
    <source>
        <dbReference type="EMBL" id="CAB9517100.1"/>
    </source>
</evidence>
<sequence>MDPPAESNREPASELTSTEFSLQTTESFGDQTTGDFVEAKGAFTDCTSVDFSYMAAGEFTDKTSLTPKTKMARPKIVLWGDSLTQTGWEGWIAQLANRYQRRADVVNRGMSGYNTAWYCHLPEEETHDNVVLCTIWFGANDASLPDLNPHHYVSVQDYSTNLKTLVKKAQTSLKWMSQNNILLITPPPVCHEQRFAYQKVRYGDNATGKLERTLENSGIYANACQQVATELGLPCLNLWEQFQTDEKWERFLSDGLHFSKDGHDFVFACLEQAIQQHFADLVVTPCPHTGQSCNSGSTCQALTAFGPYHDQIDAQKPQSAMKKAFPNDSTEPTSPDSKKPKMDAPGKGKHEV</sequence>
<evidence type="ECO:0000313" key="4">
    <source>
        <dbReference type="Proteomes" id="UP001153069"/>
    </source>
</evidence>
<proteinExistence type="predicted"/>
<feature type="region of interest" description="Disordered" evidence="1">
    <location>
        <begin position="1"/>
        <end position="31"/>
    </location>
</feature>
<gene>
    <name evidence="3" type="ORF">SEMRO_831_G208310.1</name>
</gene>
<comment type="caution">
    <text evidence="3">The sequence shown here is derived from an EMBL/GenBank/DDBJ whole genome shotgun (WGS) entry which is preliminary data.</text>
</comment>